<reference evidence="1" key="1">
    <citation type="submission" date="2023-07" db="EMBL/GenBank/DDBJ databases">
        <title>draft genome sequence of fig (Ficus carica).</title>
        <authorList>
            <person name="Takahashi T."/>
            <person name="Nishimura K."/>
        </authorList>
    </citation>
    <scope>NUCLEOTIDE SEQUENCE</scope>
</reference>
<sequence length="105" mass="12532">MRWRDDGGAASHVEELELTTKSKALEGGSELVVEMELPLEIRAVHGEWSSRWRFEPFMENGACAREKSSREIGARVRDWSSRQRMSSPRRWSWRWRTEIQWEIRQ</sequence>
<keyword evidence="2" id="KW-1185">Reference proteome</keyword>
<organism evidence="1 2">
    <name type="scientific">Ficus carica</name>
    <name type="common">Common fig</name>
    <dbReference type="NCBI Taxonomy" id="3494"/>
    <lineage>
        <taxon>Eukaryota</taxon>
        <taxon>Viridiplantae</taxon>
        <taxon>Streptophyta</taxon>
        <taxon>Embryophyta</taxon>
        <taxon>Tracheophyta</taxon>
        <taxon>Spermatophyta</taxon>
        <taxon>Magnoliopsida</taxon>
        <taxon>eudicotyledons</taxon>
        <taxon>Gunneridae</taxon>
        <taxon>Pentapetalae</taxon>
        <taxon>rosids</taxon>
        <taxon>fabids</taxon>
        <taxon>Rosales</taxon>
        <taxon>Moraceae</taxon>
        <taxon>Ficeae</taxon>
        <taxon>Ficus</taxon>
    </lineage>
</organism>
<evidence type="ECO:0000313" key="1">
    <source>
        <dbReference type="EMBL" id="GMN58405.1"/>
    </source>
</evidence>
<dbReference type="AlphaFoldDB" id="A0AA88DNI2"/>
<gene>
    <name evidence="1" type="ORF">TIFTF001_027503</name>
</gene>
<dbReference type="EMBL" id="BTGU01000077">
    <property type="protein sequence ID" value="GMN58405.1"/>
    <property type="molecule type" value="Genomic_DNA"/>
</dbReference>
<evidence type="ECO:0000313" key="2">
    <source>
        <dbReference type="Proteomes" id="UP001187192"/>
    </source>
</evidence>
<accession>A0AA88DNI2</accession>
<proteinExistence type="predicted"/>
<comment type="caution">
    <text evidence="1">The sequence shown here is derived from an EMBL/GenBank/DDBJ whole genome shotgun (WGS) entry which is preliminary data.</text>
</comment>
<name>A0AA88DNI2_FICCA</name>
<protein>
    <submittedName>
        <fullName evidence="1">Uncharacterized protein</fullName>
    </submittedName>
</protein>
<dbReference type="Proteomes" id="UP001187192">
    <property type="component" value="Unassembled WGS sequence"/>
</dbReference>